<reference evidence="2" key="1">
    <citation type="submission" date="2021-02" db="EMBL/GenBank/DDBJ databases">
        <authorList>
            <person name="Nowell W R."/>
        </authorList>
    </citation>
    <scope>NUCLEOTIDE SEQUENCE</scope>
</reference>
<proteinExistence type="predicted"/>
<dbReference type="Proteomes" id="UP000663868">
    <property type="component" value="Unassembled WGS sequence"/>
</dbReference>
<dbReference type="Proteomes" id="UP000663860">
    <property type="component" value="Unassembled WGS sequence"/>
</dbReference>
<dbReference type="InterPro" id="IPR003607">
    <property type="entry name" value="HD/PDEase_dom"/>
</dbReference>
<dbReference type="PANTHER" id="PTHR35569:SF1">
    <property type="entry name" value="CYANAMIDE HYDRATASE DDI2-RELATED"/>
    <property type="match status" value="1"/>
</dbReference>
<dbReference type="InterPro" id="IPR006674">
    <property type="entry name" value="HD_domain"/>
</dbReference>
<comment type="caution">
    <text evidence="2">The sequence shown here is derived from an EMBL/GenBank/DDBJ whole genome shotgun (WGS) entry which is preliminary data.</text>
</comment>
<dbReference type="NCBIfam" id="TIGR03401">
    <property type="entry name" value="cyanamide_fam"/>
    <property type="match status" value="1"/>
</dbReference>
<dbReference type="Gene3D" id="1.10.3210.10">
    <property type="entry name" value="Hypothetical protein af1432"/>
    <property type="match status" value="1"/>
</dbReference>
<gene>
    <name evidence="2" type="ORF">IZO911_LOCUS12216</name>
    <name evidence="3" type="ORF">KXQ929_LOCUS2179</name>
</gene>
<protein>
    <recommendedName>
        <fullName evidence="1">HD/PDEase domain-containing protein</fullName>
    </recommendedName>
</protein>
<evidence type="ECO:0000313" key="4">
    <source>
        <dbReference type="Proteomes" id="UP000663860"/>
    </source>
</evidence>
<dbReference type="SMART" id="SM00471">
    <property type="entry name" value="HDc"/>
    <property type="match status" value="1"/>
</dbReference>
<dbReference type="SUPFAM" id="SSF109604">
    <property type="entry name" value="HD-domain/PDEase-like"/>
    <property type="match status" value="1"/>
</dbReference>
<dbReference type="CDD" id="cd00077">
    <property type="entry name" value="HDc"/>
    <property type="match status" value="1"/>
</dbReference>
<sequence length="234" mass="26417">MIHELDISYVERDLNALLNRIGHRRANNPVDIASIVVPSTKLTNAASKHAKDLLDDAIFNHSIRIYYISQMLRKDHFQRWKVNDETLYVAALMHDIALSDSIQLNSQVSFEFQGGLIGHDLVLANGGSEVVANQVFEAICKHEGMPHKGHQSVLDACLEFSTTLDVLGQVPDTLWAQKQIDDLATMLPRLGFSNRFAECMEREVKLKPTCFASTYITPTVLGWIRNNKIYSKHD</sequence>
<dbReference type="InterPro" id="IPR017771">
    <property type="entry name" value="Cyanamide_hydratase_HD"/>
</dbReference>
<feature type="domain" description="HD/PDEase" evidence="1">
    <location>
        <begin position="54"/>
        <end position="195"/>
    </location>
</feature>
<dbReference type="EMBL" id="CAJNOE010000094">
    <property type="protein sequence ID" value="CAF0900330.1"/>
    <property type="molecule type" value="Genomic_DNA"/>
</dbReference>
<evidence type="ECO:0000313" key="2">
    <source>
        <dbReference type="EMBL" id="CAF0900330.1"/>
    </source>
</evidence>
<evidence type="ECO:0000259" key="1">
    <source>
        <dbReference type="SMART" id="SM00471"/>
    </source>
</evidence>
<dbReference type="EMBL" id="CAJOBB010000064">
    <property type="protein sequence ID" value="CAF3541357.1"/>
    <property type="molecule type" value="Genomic_DNA"/>
</dbReference>
<organism evidence="2 4">
    <name type="scientific">Adineta steineri</name>
    <dbReference type="NCBI Taxonomy" id="433720"/>
    <lineage>
        <taxon>Eukaryota</taxon>
        <taxon>Metazoa</taxon>
        <taxon>Spiralia</taxon>
        <taxon>Gnathifera</taxon>
        <taxon>Rotifera</taxon>
        <taxon>Eurotatoria</taxon>
        <taxon>Bdelloidea</taxon>
        <taxon>Adinetida</taxon>
        <taxon>Adinetidae</taxon>
        <taxon>Adineta</taxon>
    </lineage>
</organism>
<name>A0A813ZHG7_9BILA</name>
<evidence type="ECO:0000313" key="3">
    <source>
        <dbReference type="EMBL" id="CAF3541357.1"/>
    </source>
</evidence>
<accession>A0A813ZHG7</accession>
<dbReference type="PANTHER" id="PTHR35569">
    <property type="entry name" value="CYANAMIDE HYDRATASE DDI2-RELATED"/>
    <property type="match status" value="1"/>
</dbReference>
<dbReference type="Pfam" id="PF01966">
    <property type="entry name" value="HD"/>
    <property type="match status" value="1"/>
</dbReference>
<dbReference type="AlphaFoldDB" id="A0A813ZHG7"/>